<comment type="similarity">
    <text evidence="9">Belongs to the SecE/SEC61-gamma family.</text>
</comment>
<dbReference type="PANTHER" id="PTHR33910:SF1">
    <property type="entry name" value="PROTEIN TRANSLOCASE SUBUNIT SECE"/>
    <property type="match status" value="1"/>
</dbReference>
<dbReference type="GO" id="GO:0005886">
    <property type="term" value="C:plasma membrane"/>
    <property type="evidence" value="ECO:0007669"/>
    <property type="project" value="UniProtKB-SubCell"/>
</dbReference>
<keyword evidence="5 9" id="KW-0653">Protein transport</keyword>
<evidence type="ECO:0000256" key="8">
    <source>
        <dbReference type="ARBA" id="ARBA00023136"/>
    </source>
</evidence>
<dbReference type="GO" id="GO:0043952">
    <property type="term" value="P:protein transport by the Sec complex"/>
    <property type="evidence" value="ECO:0007669"/>
    <property type="project" value="UniProtKB-UniRule"/>
</dbReference>
<evidence type="ECO:0000256" key="1">
    <source>
        <dbReference type="ARBA" id="ARBA00004370"/>
    </source>
</evidence>
<accession>A0A318MZM0</accession>
<evidence type="ECO:0000256" key="7">
    <source>
        <dbReference type="ARBA" id="ARBA00023010"/>
    </source>
</evidence>
<keyword evidence="6 9" id="KW-1133">Transmembrane helix</keyword>
<reference evidence="10 11" key="1">
    <citation type="submission" date="2018-05" db="EMBL/GenBank/DDBJ databases">
        <title>Reference genomes for bee gut microbiota database.</title>
        <authorList>
            <person name="Ellegaard K.M."/>
        </authorList>
    </citation>
    <scope>NUCLEOTIDE SEQUENCE [LARGE SCALE GENOMIC DNA]</scope>
    <source>
        <strain evidence="10 11">ESL0284</strain>
    </source>
</reference>
<gene>
    <name evidence="9" type="primary">secE</name>
    <name evidence="10" type="ORF">DK869_03455</name>
</gene>
<dbReference type="InterPro" id="IPR005807">
    <property type="entry name" value="SecE_bac"/>
</dbReference>
<evidence type="ECO:0000256" key="5">
    <source>
        <dbReference type="ARBA" id="ARBA00022927"/>
    </source>
</evidence>
<evidence type="ECO:0000256" key="6">
    <source>
        <dbReference type="ARBA" id="ARBA00022989"/>
    </source>
</evidence>
<dbReference type="Proteomes" id="UP000247565">
    <property type="component" value="Unassembled WGS sequence"/>
</dbReference>
<dbReference type="GO" id="GO:0006605">
    <property type="term" value="P:protein targeting"/>
    <property type="evidence" value="ECO:0007669"/>
    <property type="project" value="UniProtKB-UniRule"/>
</dbReference>
<keyword evidence="7 9" id="KW-0811">Translocation</keyword>
<proteinExistence type="inferred from homology"/>
<dbReference type="GO" id="GO:0008320">
    <property type="term" value="F:protein transmembrane transporter activity"/>
    <property type="evidence" value="ECO:0007669"/>
    <property type="project" value="UniProtKB-UniRule"/>
</dbReference>
<sequence>MPVNPTKFLNEVRAEAKKVTWPSRRTTLVTTAAVLAMAAGASAFFFIVDQAIGFGIRILFGLGG</sequence>
<evidence type="ECO:0000313" key="10">
    <source>
        <dbReference type="EMBL" id="PXZ02061.1"/>
    </source>
</evidence>
<dbReference type="NCBIfam" id="TIGR00964">
    <property type="entry name" value="secE_bact"/>
    <property type="match status" value="1"/>
</dbReference>
<name>A0A318MZM0_9PROT</name>
<evidence type="ECO:0000256" key="4">
    <source>
        <dbReference type="ARBA" id="ARBA00022692"/>
    </source>
</evidence>
<keyword evidence="8 9" id="KW-0472">Membrane</keyword>
<dbReference type="AlphaFoldDB" id="A0A318MZM0"/>
<evidence type="ECO:0000313" key="11">
    <source>
        <dbReference type="Proteomes" id="UP000247565"/>
    </source>
</evidence>
<dbReference type="GO" id="GO:0009306">
    <property type="term" value="P:protein secretion"/>
    <property type="evidence" value="ECO:0007669"/>
    <property type="project" value="UniProtKB-UniRule"/>
</dbReference>
<keyword evidence="4 9" id="KW-0812">Transmembrane</keyword>
<dbReference type="GO" id="GO:0065002">
    <property type="term" value="P:intracellular protein transmembrane transport"/>
    <property type="evidence" value="ECO:0007669"/>
    <property type="project" value="UniProtKB-UniRule"/>
</dbReference>
<keyword evidence="11" id="KW-1185">Reference proteome</keyword>
<organism evidence="10 11">
    <name type="scientific">Commensalibacter melissae</name>
    <dbReference type="NCBI Taxonomy" id="2070537"/>
    <lineage>
        <taxon>Bacteria</taxon>
        <taxon>Pseudomonadati</taxon>
        <taxon>Pseudomonadota</taxon>
        <taxon>Alphaproteobacteria</taxon>
        <taxon>Acetobacterales</taxon>
        <taxon>Acetobacteraceae</taxon>
    </lineage>
</organism>
<comment type="subunit">
    <text evidence="9">Component of the Sec protein translocase complex. Heterotrimer consisting of SecY, SecE and SecG subunits. The heterotrimers can form oligomers, although 1 heterotrimer is thought to be able to translocate proteins. Interacts with the ribosome. Interacts with SecDF, and other proteins may be involved. Interacts with SecA.</text>
</comment>
<feature type="transmembrane region" description="Helical" evidence="9">
    <location>
        <begin position="28"/>
        <end position="48"/>
    </location>
</feature>
<keyword evidence="3 9" id="KW-1003">Cell membrane</keyword>
<dbReference type="InterPro" id="IPR001901">
    <property type="entry name" value="Translocase_SecE/Sec61-g"/>
</dbReference>
<comment type="caution">
    <text evidence="10">The sequence shown here is derived from an EMBL/GenBank/DDBJ whole genome shotgun (WGS) entry which is preliminary data.</text>
</comment>
<keyword evidence="2 9" id="KW-0813">Transport</keyword>
<dbReference type="HAMAP" id="MF_00422">
    <property type="entry name" value="SecE"/>
    <property type="match status" value="1"/>
</dbReference>
<dbReference type="EMBL" id="QGLT01000001">
    <property type="protein sequence ID" value="PXZ02061.1"/>
    <property type="molecule type" value="Genomic_DNA"/>
</dbReference>
<dbReference type="PANTHER" id="PTHR33910">
    <property type="entry name" value="PROTEIN TRANSLOCASE SUBUNIT SECE"/>
    <property type="match status" value="1"/>
</dbReference>
<evidence type="ECO:0000256" key="9">
    <source>
        <dbReference type="HAMAP-Rule" id="MF_00422"/>
    </source>
</evidence>
<comment type="function">
    <text evidence="9">Essential subunit of the Sec protein translocation channel SecYEG. Clamps together the 2 halves of SecY. May contact the channel plug during translocation.</text>
</comment>
<dbReference type="GeneID" id="83703531"/>
<comment type="subcellular location">
    <subcellularLocation>
        <location evidence="9">Cell membrane</location>
        <topology evidence="9">Single-pass membrane protein</topology>
    </subcellularLocation>
    <subcellularLocation>
        <location evidence="1">Membrane</location>
    </subcellularLocation>
</comment>
<evidence type="ECO:0000256" key="3">
    <source>
        <dbReference type="ARBA" id="ARBA00022475"/>
    </source>
</evidence>
<dbReference type="Gene3D" id="1.20.5.1030">
    <property type="entry name" value="Preprotein translocase secy subunit"/>
    <property type="match status" value="1"/>
</dbReference>
<evidence type="ECO:0000256" key="2">
    <source>
        <dbReference type="ARBA" id="ARBA00022448"/>
    </source>
</evidence>
<protein>
    <recommendedName>
        <fullName evidence="9">Protein translocase subunit SecE</fullName>
    </recommendedName>
</protein>
<dbReference type="InterPro" id="IPR038379">
    <property type="entry name" value="SecE_sf"/>
</dbReference>
<dbReference type="RefSeq" id="WP_110438579.1">
    <property type="nucleotide sequence ID" value="NZ_CP033087.1"/>
</dbReference>
<dbReference type="Pfam" id="PF00584">
    <property type="entry name" value="SecE"/>
    <property type="match status" value="1"/>
</dbReference>